<organism evidence="1 2">
    <name type="scientific">Vavraia culicis (isolate floridensis)</name>
    <name type="common">Microsporidian parasite</name>
    <dbReference type="NCBI Taxonomy" id="948595"/>
    <lineage>
        <taxon>Eukaryota</taxon>
        <taxon>Fungi</taxon>
        <taxon>Fungi incertae sedis</taxon>
        <taxon>Microsporidia</taxon>
        <taxon>Pleistophoridae</taxon>
        <taxon>Vavraia</taxon>
    </lineage>
</organism>
<keyword evidence="2" id="KW-1185">Reference proteome</keyword>
<sequence>MKVRDLIQFYEDKIITKGKVVCMQEALHQRIVGGAPAKTNSNYFHQWSKIVDELDNRTITKTGDVDGLRNNGLVAKVERFSSSPDLGTEVKVGIKLRETLSATKLPRAHRLNHAFDLDNCYVKPSIIAASERKKYLNRQSGSEKLTPISICKPSYNQTQKIVLADLSNKEHVDKSRKRDDGFNMKKKRDIIENVPSISAKSSIITCTEKELNENIEHRIIVYRGGDNSIVSRNGHVNKSPMEIGHSSSTYFPDNAVNNTQTRINSLDPTDMAPLHNTKQSTQTSTSCDLYKNHLYTGEMDVDEVKLILNCGERIKNSYLLEWNKR</sequence>
<gene>
    <name evidence="1" type="ORF">VCUG_00871</name>
</gene>
<proteinExistence type="predicted"/>
<dbReference type="VEuPathDB" id="MicrosporidiaDB:VCUG_00871"/>
<dbReference type="OrthoDB" id="10565340at2759"/>
<dbReference type="InParanoid" id="L2GX40"/>
<dbReference type="AlphaFoldDB" id="L2GX40"/>
<dbReference type="GeneID" id="19878754"/>
<evidence type="ECO:0000313" key="1">
    <source>
        <dbReference type="EMBL" id="ELA47670.1"/>
    </source>
</evidence>
<reference evidence="2" key="1">
    <citation type="submission" date="2011-03" db="EMBL/GenBank/DDBJ databases">
        <title>The genome sequence of Vavraia culicis strain floridensis.</title>
        <authorList>
            <consortium name="The Broad Institute Genome Sequencing Platform"/>
            <person name="Cuomo C."/>
            <person name="Becnel J."/>
            <person name="Sanscrainte N."/>
            <person name="Young S.K."/>
            <person name="Zeng Q."/>
            <person name="Gargeya S."/>
            <person name="Fitzgerald M."/>
            <person name="Haas B."/>
            <person name="Abouelleil A."/>
            <person name="Alvarado L."/>
            <person name="Arachchi H.M."/>
            <person name="Berlin A."/>
            <person name="Chapman S.B."/>
            <person name="Gearin G."/>
            <person name="Goldberg J."/>
            <person name="Griggs A."/>
            <person name="Gujja S."/>
            <person name="Hansen M."/>
            <person name="Heiman D."/>
            <person name="Howarth C."/>
            <person name="Larimer J."/>
            <person name="Lui A."/>
            <person name="MacDonald P.J.P."/>
            <person name="McCowen C."/>
            <person name="Montmayeur A."/>
            <person name="Murphy C."/>
            <person name="Neiman D."/>
            <person name="Pearson M."/>
            <person name="Priest M."/>
            <person name="Roberts A."/>
            <person name="Saif S."/>
            <person name="Shea T."/>
            <person name="Sisk P."/>
            <person name="Stolte C."/>
            <person name="Sykes S."/>
            <person name="Wortman J."/>
            <person name="Nusbaum C."/>
            <person name="Birren B."/>
        </authorList>
    </citation>
    <scope>NUCLEOTIDE SEQUENCE [LARGE SCALE GENOMIC DNA]</scope>
    <source>
        <strain evidence="2">floridensis</strain>
    </source>
</reference>
<dbReference type="HOGENOM" id="CLU_877686_0_0_1"/>
<dbReference type="OMA" id="NCGERIK"/>
<protein>
    <submittedName>
        <fullName evidence="1">Uncharacterized protein</fullName>
    </submittedName>
</protein>
<dbReference type="EMBL" id="GL877414">
    <property type="protein sequence ID" value="ELA47670.1"/>
    <property type="molecule type" value="Genomic_DNA"/>
</dbReference>
<dbReference type="RefSeq" id="XP_008073891.1">
    <property type="nucleotide sequence ID" value="XM_008075700.1"/>
</dbReference>
<evidence type="ECO:0000313" key="2">
    <source>
        <dbReference type="Proteomes" id="UP000011081"/>
    </source>
</evidence>
<accession>L2GX40</accession>
<dbReference type="Proteomes" id="UP000011081">
    <property type="component" value="Unassembled WGS sequence"/>
</dbReference>
<name>L2GX40_VAVCU</name>